<proteinExistence type="predicted"/>
<dbReference type="RefSeq" id="XP_048334305.2">
    <property type="nucleotide sequence ID" value="XM_048478348.2"/>
</dbReference>
<dbReference type="InterPro" id="IPR046523">
    <property type="entry name" value="UTP20_dom"/>
</dbReference>
<dbReference type="Proteomes" id="UP001652623">
    <property type="component" value="Chromosome 3"/>
</dbReference>
<dbReference type="PANTHER" id="PTHR17695">
    <property type="entry name" value="SMALL SUBUNIT PROCESSOME COMPONENT 20 HOMOLOG"/>
    <property type="match status" value="1"/>
</dbReference>
<evidence type="ECO:0000259" key="2">
    <source>
        <dbReference type="Pfam" id="PF20416"/>
    </source>
</evidence>
<evidence type="ECO:0000259" key="3">
    <source>
        <dbReference type="Pfam" id="PF23099"/>
    </source>
</evidence>
<keyword evidence="4" id="KW-1185">Reference proteome</keyword>
<sequence length="2705" mass="307700">MATPSHAQAVKSLNKSPGRRRFVFKTFSERIEDIDIDVYHSLVPIKAEPSEGLSFFKDCLVEWRELNTAEDFISFYEEMLPLVQTLPLVLLHKESILTKLLSRLQMKARLSLEPILRLIAALSRDILEDFIPFLPRFVDSLISLLESGADREPEIIEQSFTSWCQIMMYLQKYLVNDIVNVLKVTMKLRFYSKEYIQEFMAEAVSFLLRNAPSNKLREGVRKIIFEVVKKPLATRKYGVSALLFYVMRGTSSKLHSKAEKVLQLLMDDSIFDIGEKFNRGSDTIVEVLILAFQRLCEEIEPNELKLMWKCLYVEVADCIKNKRVVRLSYLLSLLVSMVQINDGRRVSDYQPMLDALDLLLRTLILPTGILIEEDNLLQVLDKVLQLMLCILSGLHNHNDMSTISACSLQWAPVFGLKNSRLGFSLLTFMRGLLRKDPSILNIFRVNILRAMNTLIETSQEQVVYLLLSVFERLHVDVKSFNFLDGRSEDVLSKIQDFMRKAVSDWIKVINDILSGNASCTQVHETDLALLWGIVSCFPYMFEVEADSSLLIDLRGALDELLMAETENVASLPRKASESIIGAALKSYSQLLCGKKYGFDETREFLQLARRHKSCSQVLSAVADFLDSFHGPMEEESSCRLYHPELSAERITDALSVFADNLCHWDKGIRVATLRILCHYEPLNYDTRTEDQPVAKKMKTEASQTCHMDSKSCNVLRQLLSIETTPLSVTTSRKVTLLISKVQMDLSAGRIPEAYVPLLLNGIIGVFHNRFSNLWNPASECLALLISQNFGLVWEEFINYFGKCLSIFQDSNVQLDKMNANFVNKSSDLVERFNLFVTPASDSTPSATVLSLLLQSLQRIPALVESRSRHIAPLFFKFLGYKSDDLVSSGQFNSLVCKGKEWKSVLKEWLNLLRLMRNLKSFYLNQFLKDILQNRLLDENDAEVQMKVLDCLSVWKDNFLLPYEQHLKNLSSSDSFREELTTWSLSRESHQIEEHHRAYLLPLVIRILMPKVRKLKKRASRKHSSVNFRKAVLGFIAQLDVDELPLFFTLLIKPLQIIFVGSDGTSDWYWDSAIISIEKFRALNFLKHFSVDSITALSWKKRYGFLHVIEDILGVFDELRVRPFLDFLMGCVVRILGSCTCNLDIAKGCSSSVENHSGANMTLLEQDSAAQNMFLTSSAQKQFKDLRSLCLKIVSFVLNKYEDHDFGCEFWDLFFNSIETLVDGFKKEGFSGEKPSSLFSCFIVMTKSDNLVPLLYRKDNLVPDIFSFLTVPSASEAIITGVLKFIENLLILDNELDEEESAVRKVLLPNVDALISNLQCFFLSDSAIKRKLVKSPGETELRIFNLLSKYIKDPPSARKFVDILLPFITKGVENLDVCLGAIEVVRYMIPISGKEMTRIILNAISPLFVAIDRAKRSSLCDLVDTLAVVDPSVRILAELVHELNATSAMELDDLDYDTIQKAYQKITVDFFYTIKDDQALVILSHCVHDMKVRELMPSAFNSLVEFVKFSALILGKEVNDNHDMPHTSRVSDDGWWTKACIQRMISKILLKHMGNTMKGGDTFVWKEWIKLLNEMVKKLPQKSFNSLKALCDEDPEMDFFNNIIHVQKHRVARALLRFKNVINSSCISEDITNKVFIPLYFNLLFDEGKQEHVKNACIEALASISRDMDWKSYYSLLTRCFSEMAMNPDKQKILVRLICSILDQFHFSEAKDSCDNASDSGTKATGSSLMLQVSSDSAMASEIQTCLHKVVLPKIQKLLDSDSGRVNVNINLAALKILKVLPGDIMDSQLPTIVHRISNFLKNRLESIRDDARSALAACLKELGLEYLQFIVKVLRTTLKRGFELHVLGYTLNSILSKFLSTPVTGKLDYCLEDLLSVVESDILGDVSEEKEVEKIASKMKETRKRMSFETLKLIAQSVTFKTHAMELLSPVTSNLQKHLNPKVKTKLESMLNSIALGIECNPSVNQTDLFIFVYGLVEDGIKNEHNKGESSSTAGVNGHGEKVVRGKRLSSRRIIDTKSLCSHLIVVFALKILHKRVKNVKMIKSDARLLSMLDPYVSLLGNCLSSKYEDVLSASLKCLTPLVRMPLPSIESQADKIKAALFDIAQSTVNASSSLMQSCLNLLTVLLGGTKITLSSEELHLLVQFPLFDDLKGNPSFVALALLKAMVKRKLVVPKIYDLVTQVAELMVTSQVEPIRQKCSQILLRFLLDYHLSEKRLQQHLDFLLSNLRFEHPIGRKAVLEMLHTIIIKFPKSVVDEQSQTFFVHLVVCLANDQDNEVRSMSGAAIKHLIGHLSQRSLHSILEYSISWYLGEKQQLWSAAAQVLGLLVEVEVMKTEFQRHISTILPVARSILQSTISGVTNTPLTVCDEFIVPFWKEAYYSLIMLEKMLHQFQDMCFKRDLEDLWEAICELLLHPHMWLRNISSRLVALYFATVTETSKKNHEKSIQTHFLMRPSRLFKIAVSLCCQLKTKLDDDTARDLITENLAFAICGVHSLMGLLEHGKPQKFWATLEPLEQGCFLKSLELLETKKGQSMFLSLTSGVSDKNDEGHPMDIRFLLVSNLLKKMGKIVLQKEDVQMKIVFGTFKKISVQISGEDHALYAFDILLPLYKVCEGFAGKVISDDIKQLAQEVCESLRKTFGTQLYVETYNEIRKHLKAKRDKRKTEEKLMAVVNPTRHAKRKLKIAAKHRANKKRKIMRLKFGRLI</sequence>
<dbReference type="SUPFAM" id="SSF48371">
    <property type="entry name" value="ARM repeat"/>
    <property type="match status" value="3"/>
</dbReference>
<feature type="domain" description="U3 small nucleolar RNA-associated protein 20" evidence="2">
    <location>
        <begin position="1762"/>
        <end position="1977"/>
    </location>
</feature>
<dbReference type="InterPro" id="IPR011430">
    <property type="entry name" value="UTP20_N"/>
</dbReference>
<dbReference type="InterPro" id="IPR016024">
    <property type="entry name" value="ARM-type_fold"/>
</dbReference>
<dbReference type="InterPro" id="IPR011989">
    <property type="entry name" value="ARM-like"/>
</dbReference>
<name>A0ABM3IRY9_ZIZJJ</name>
<dbReference type="GeneID" id="107422300"/>
<dbReference type="InterPro" id="IPR052575">
    <property type="entry name" value="SSU_processome_comp_20"/>
</dbReference>
<feature type="domain" description="U3 small nucleolar RNA-associated protein 20 C-terminal" evidence="3">
    <location>
        <begin position="2621"/>
        <end position="2696"/>
    </location>
</feature>
<dbReference type="Pfam" id="PF23099">
    <property type="entry name" value="UTP20_C"/>
    <property type="match status" value="1"/>
</dbReference>
<gene>
    <name evidence="5" type="primary">LOC107422300</name>
</gene>
<organism evidence="4 5">
    <name type="scientific">Ziziphus jujuba</name>
    <name type="common">Chinese jujube</name>
    <name type="synonym">Ziziphus sativa</name>
    <dbReference type="NCBI Taxonomy" id="326968"/>
    <lineage>
        <taxon>Eukaryota</taxon>
        <taxon>Viridiplantae</taxon>
        <taxon>Streptophyta</taxon>
        <taxon>Embryophyta</taxon>
        <taxon>Tracheophyta</taxon>
        <taxon>Spermatophyta</taxon>
        <taxon>Magnoliopsida</taxon>
        <taxon>eudicotyledons</taxon>
        <taxon>Gunneridae</taxon>
        <taxon>Pentapetalae</taxon>
        <taxon>rosids</taxon>
        <taxon>fabids</taxon>
        <taxon>Rosales</taxon>
        <taxon>Rhamnaceae</taxon>
        <taxon>Paliureae</taxon>
        <taxon>Ziziphus</taxon>
    </lineage>
</organism>
<dbReference type="Pfam" id="PF07539">
    <property type="entry name" value="UTP20_N"/>
    <property type="match status" value="1"/>
</dbReference>
<dbReference type="Gene3D" id="1.25.10.10">
    <property type="entry name" value="Leucine-rich Repeat Variant"/>
    <property type="match status" value="2"/>
</dbReference>
<reference evidence="5" key="1">
    <citation type="submission" date="2025-08" db="UniProtKB">
        <authorList>
            <consortium name="RefSeq"/>
        </authorList>
    </citation>
    <scope>IDENTIFICATION</scope>
    <source>
        <tissue evidence="5">Seedling</tissue>
    </source>
</reference>
<dbReference type="InterPro" id="IPR057525">
    <property type="entry name" value="UTP20_C"/>
</dbReference>
<evidence type="ECO:0000313" key="4">
    <source>
        <dbReference type="Proteomes" id="UP001652623"/>
    </source>
</evidence>
<evidence type="ECO:0000259" key="1">
    <source>
        <dbReference type="Pfam" id="PF07539"/>
    </source>
</evidence>
<dbReference type="PANTHER" id="PTHR17695:SF11">
    <property type="entry name" value="SMALL SUBUNIT PROCESSOME COMPONENT 20 HOMOLOG"/>
    <property type="match status" value="1"/>
</dbReference>
<accession>A0ABM3IRY9</accession>
<dbReference type="Pfam" id="PF20416">
    <property type="entry name" value="UTP20"/>
    <property type="match status" value="1"/>
</dbReference>
<feature type="domain" description="U3 small nucleolar RNA-associated protein 20 N-terminal" evidence="1">
    <location>
        <begin position="901"/>
        <end position="1490"/>
    </location>
</feature>
<protein>
    <submittedName>
        <fullName evidence="5">Uncharacterized protein LOC107422300 isoform X1</fullName>
    </submittedName>
</protein>
<evidence type="ECO:0000313" key="5">
    <source>
        <dbReference type="RefSeq" id="XP_048334305.2"/>
    </source>
</evidence>